<proteinExistence type="predicted"/>
<dbReference type="Pfam" id="PF04394">
    <property type="entry name" value="DUF536"/>
    <property type="match status" value="1"/>
</dbReference>
<feature type="domain" description="Regulator of chromosome segregation-like C-terminal" evidence="2">
    <location>
        <begin position="84"/>
        <end position="119"/>
    </location>
</feature>
<name>A0A8E0M8Q4_LACPA</name>
<feature type="compositionally biased region" description="Basic and acidic residues" evidence="1">
    <location>
        <begin position="134"/>
        <end position="154"/>
    </location>
</feature>
<evidence type="ECO:0000256" key="1">
    <source>
        <dbReference type="SAM" id="MobiDB-lite"/>
    </source>
</evidence>
<gene>
    <name evidence="3" type="ORF">Lpp7_11268</name>
</gene>
<dbReference type="AlphaFoldDB" id="A0A8E0M8Q4"/>
<comment type="caution">
    <text evidence="3">The sequence shown here is derived from an EMBL/GenBank/DDBJ whole genome shotgun (WGS) entry which is preliminary data.</text>
</comment>
<organism evidence="3 4">
    <name type="scientific">Lacticaseibacillus paracasei subsp. paracasei Lpp7</name>
    <dbReference type="NCBI Taxonomy" id="1256200"/>
    <lineage>
        <taxon>Bacteria</taxon>
        <taxon>Bacillati</taxon>
        <taxon>Bacillota</taxon>
        <taxon>Bacilli</taxon>
        <taxon>Lactobacillales</taxon>
        <taxon>Lactobacillaceae</taxon>
        <taxon>Lacticaseibacillus</taxon>
    </lineage>
</organism>
<evidence type="ECO:0000313" key="3">
    <source>
        <dbReference type="EMBL" id="EPC50369.1"/>
    </source>
</evidence>
<feature type="region of interest" description="Disordered" evidence="1">
    <location>
        <begin position="114"/>
        <end position="165"/>
    </location>
</feature>
<reference evidence="3 4" key="1">
    <citation type="journal article" date="2013" name="PLoS ONE">
        <title>Lactobacillus paracasei comparative genomics: towards species pan-genome definition and exploitation of diversity.</title>
        <authorList>
            <person name="Smokvina T."/>
            <person name="Wels M."/>
            <person name="Polka J."/>
            <person name="Chervaux C."/>
            <person name="Brisse S."/>
            <person name="Boekhorst J."/>
            <person name="van Hylckama Vlieg J.E."/>
            <person name="Siezen R.J."/>
        </authorList>
    </citation>
    <scope>NUCLEOTIDE SEQUENCE [LARGE SCALE GENOMIC DNA]</scope>
    <source>
        <strain evidence="3 4">Lpp7</strain>
    </source>
</reference>
<evidence type="ECO:0000259" key="2">
    <source>
        <dbReference type="Pfam" id="PF04394"/>
    </source>
</evidence>
<protein>
    <submittedName>
        <fullName evidence="3">Replication protein B</fullName>
    </submittedName>
</protein>
<dbReference type="EMBL" id="ANJV01000207">
    <property type="protein sequence ID" value="EPC50369.1"/>
    <property type="molecule type" value="Genomic_DNA"/>
</dbReference>
<accession>A0A8E0M8Q4</accession>
<evidence type="ECO:0000313" key="4">
    <source>
        <dbReference type="Proteomes" id="UP000014303"/>
    </source>
</evidence>
<sequence>MGKTIRELAEELNLSKSGIRKYLSASFRARYTVKNAHRIMINDAGVKAIKEMIAHKSAHSGRTTGTHSVHTKNVSVQSNNVLIEQLREKDKQIEHLQKLLDQSQQLQLMAEQKLKRFEKPQNEPENDSSSSDNQIHEQATEMPKDDKNSPEKPRSFWQRFFGTEK</sequence>
<dbReference type="InterPro" id="IPR007489">
    <property type="entry name" value="RocS-like_C"/>
</dbReference>
<dbReference type="Proteomes" id="UP000014303">
    <property type="component" value="Unassembled WGS sequence"/>
</dbReference>